<sequence>MAEILQQTDSIIDFDILINGKKIKDTVKVQEISIDMEVNRITSATIIVQDGGAIGVVDQPFTNSEGADFIPGTEIEISLGNIDKTEKVFKGIIVSQRLKVKGDKSQLTVKCKDKAVSMSKGRYNAIFQNKKDSDAIKDIISKYGLDFEMDATSQEHPVLMQYNCSDWDYLLNRAEANNMLVNTYQNKLYIIKNDFNGPAKFEIKSSQIVIDIDLSLESENIPTEYNMASWNPDTQEIVSTSLRVNDSLGQGNLSATELSENLSKSSHIYSSNFIEKEEMKTWLESRADAAVLQKIQGKITIPGSNRIIAGDIIILSEFSTRFNGKAFISKVTHSLQNGVWVTELTVGKSAKSHASFPDVEDMGASGLIPALKGTQIAIVKQIIEDPNNNYRVLVTLPAFTGTGQEEGIWARMAFPYASADAGFFFFPEIDDEVLVHFINNDPRFPVITGSLYSTKNKPKETPDDKNQFKAIHSKSGISIRFDDDEKVLVFETPDGNSCTLNDKEKSITLKDLSGNSITLNDGGILIDSIKDVKLGAQGDVQISATGSIDLKANGDVKSDGTNIQFNAKSGFTAKGNASAEISASGQTTVKGAMVMIN</sequence>
<evidence type="ECO:0000259" key="2">
    <source>
        <dbReference type="Pfam" id="PF24032"/>
    </source>
</evidence>
<dbReference type="RefSeq" id="WP_125223114.1">
    <property type="nucleotide sequence ID" value="NZ_QUSX01000002.1"/>
</dbReference>
<dbReference type="Pfam" id="PF24032">
    <property type="entry name" value="YQBQ"/>
    <property type="match status" value="1"/>
</dbReference>
<evidence type="ECO:0000259" key="1">
    <source>
        <dbReference type="Pfam" id="PF04717"/>
    </source>
</evidence>
<dbReference type="InterPro" id="IPR056937">
    <property type="entry name" value="YqbQ/XkdQ"/>
</dbReference>
<dbReference type="AlphaFoldDB" id="A0A3R8Q2D9"/>
<dbReference type="OrthoDB" id="1907165at2"/>
<feature type="domain" description="YqbQ/XkdQ" evidence="2">
    <location>
        <begin position="83"/>
        <end position="346"/>
    </location>
</feature>
<dbReference type="EMBL" id="QUSX01000002">
    <property type="protein sequence ID" value="RRQ48393.1"/>
    <property type="molecule type" value="Genomic_DNA"/>
</dbReference>
<dbReference type="SUPFAM" id="SSF69279">
    <property type="entry name" value="Phage tail proteins"/>
    <property type="match status" value="1"/>
</dbReference>
<protein>
    <submittedName>
        <fullName evidence="3">Type VI secretion system tip protein VgrG</fullName>
    </submittedName>
</protein>
<dbReference type="Pfam" id="PF04717">
    <property type="entry name" value="Phage_base_V"/>
    <property type="match status" value="1"/>
</dbReference>
<dbReference type="Gene3D" id="2.40.50.230">
    <property type="entry name" value="Gp5 N-terminal domain"/>
    <property type="match status" value="1"/>
</dbReference>
<dbReference type="NCBIfam" id="TIGR01646">
    <property type="entry name" value="vgr_GE"/>
    <property type="match status" value="1"/>
</dbReference>
<dbReference type="InterPro" id="IPR037026">
    <property type="entry name" value="Vgr_OB-fold_dom_sf"/>
</dbReference>
<keyword evidence="4" id="KW-1185">Reference proteome</keyword>
<dbReference type="SUPFAM" id="SSF69349">
    <property type="entry name" value="Phage fibre proteins"/>
    <property type="match status" value="1"/>
</dbReference>
<dbReference type="InterPro" id="IPR006531">
    <property type="entry name" value="Gp5/Vgr_OB"/>
</dbReference>
<accession>A0A3R8Q2D9</accession>
<name>A0A3R8Q2D9_9FLAO</name>
<feature type="domain" description="Gp5/Type VI secretion system Vgr protein OB-fold" evidence="1">
    <location>
        <begin position="376"/>
        <end position="452"/>
    </location>
</feature>
<dbReference type="InterPro" id="IPR006533">
    <property type="entry name" value="T6SS_Vgr_RhsGE"/>
</dbReference>
<organism evidence="3 4">
    <name type="scientific">Maribacter algicola</name>
    <dbReference type="NCBI Taxonomy" id="2498892"/>
    <lineage>
        <taxon>Bacteria</taxon>
        <taxon>Pseudomonadati</taxon>
        <taxon>Bacteroidota</taxon>
        <taxon>Flavobacteriia</taxon>
        <taxon>Flavobacteriales</taxon>
        <taxon>Flavobacteriaceae</taxon>
        <taxon>Maribacter</taxon>
    </lineage>
</organism>
<gene>
    <name evidence="3" type="primary">vgrG</name>
    <name evidence="3" type="ORF">DZC72_11835</name>
</gene>
<evidence type="ECO:0000313" key="3">
    <source>
        <dbReference type="EMBL" id="RRQ48393.1"/>
    </source>
</evidence>
<dbReference type="Proteomes" id="UP000286990">
    <property type="component" value="Unassembled WGS sequence"/>
</dbReference>
<evidence type="ECO:0000313" key="4">
    <source>
        <dbReference type="Proteomes" id="UP000286990"/>
    </source>
</evidence>
<dbReference type="SUPFAM" id="SSF69255">
    <property type="entry name" value="gp5 N-terminal domain-like"/>
    <property type="match status" value="1"/>
</dbReference>
<reference evidence="4" key="1">
    <citation type="submission" date="2018-12" db="EMBL/GenBank/DDBJ databases">
        <title>Maribacter lutimaris sp. nov., isolated from marine sediment.</title>
        <authorList>
            <person name="Kim K.K."/>
        </authorList>
    </citation>
    <scope>NUCLEOTIDE SEQUENCE [LARGE SCALE GENOMIC DNA]</scope>
    <source>
        <strain evidence="4">PoM-212</strain>
    </source>
</reference>
<proteinExistence type="predicted"/>
<comment type="caution">
    <text evidence="3">The sequence shown here is derived from an EMBL/GenBank/DDBJ whole genome shotgun (WGS) entry which is preliminary data.</text>
</comment>